<evidence type="ECO:0000313" key="3">
    <source>
        <dbReference type="Proteomes" id="UP000645555"/>
    </source>
</evidence>
<dbReference type="AlphaFoldDB" id="A0A918KTW6"/>
<name>A0A918KTW6_9ACTN</name>
<feature type="region of interest" description="Disordered" evidence="1">
    <location>
        <begin position="1"/>
        <end position="54"/>
    </location>
</feature>
<keyword evidence="3" id="KW-1185">Reference proteome</keyword>
<comment type="caution">
    <text evidence="2">The sequence shown here is derived from an EMBL/GenBank/DDBJ whole genome shotgun (WGS) entry which is preliminary data.</text>
</comment>
<proteinExistence type="predicted"/>
<feature type="compositionally biased region" description="Low complexity" evidence="1">
    <location>
        <begin position="27"/>
        <end position="37"/>
    </location>
</feature>
<accession>A0A918KTW6</accession>
<gene>
    <name evidence="2" type="ORF">GCM10010515_47200</name>
</gene>
<dbReference type="Proteomes" id="UP000645555">
    <property type="component" value="Unassembled WGS sequence"/>
</dbReference>
<organism evidence="2 3">
    <name type="scientific">Streptomyces fructofermentans</name>
    <dbReference type="NCBI Taxonomy" id="152141"/>
    <lineage>
        <taxon>Bacteria</taxon>
        <taxon>Bacillati</taxon>
        <taxon>Actinomycetota</taxon>
        <taxon>Actinomycetes</taxon>
        <taxon>Kitasatosporales</taxon>
        <taxon>Streptomycetaceae</taxon>
        <taxon>Streptomyces</taxon>
    </lineage>
</organism>
<evidence type="ECO:0000256" key="1">
    <source>
        <dbReference type="SAM" id="MobiDB-lite"/>
    </source>
</evidence>
<reference evidence="2" key="2">
    <citation type="submission" date="2020-09" db="EMBL/GenBank/DDBJ databases">
        <authorList>
            <person name="Sun Q."/>
            <person name="Ohkuma M."/>
        </authorList>
    </citation>
    <scope>NUCLEOTIDE SEQUENCE</scope>
    <source>
        <strain evidence="2">JCM 4956</strain>
    </source>
</reference>
<reference evidence="2" key="1">
    <citation type="journal article" date="2014" name="Int. J. Syst. Evol. Microbiol.">
        <title>Complete genome sequence of Corynebacterium casei LMG S-19264T (=DSM 44701T), isolated from a smear-ripened cheese.</title>
        <authorList>
            <consortium name="US DOE Joint Genome Institute (JGI-PGF)"/>
            <person name="Walter F."/>
            <person name="Albersmeier A."/>
            <person name="Kalinowski J."/>
            <person name="Ruckert C."/>
        </authorList>
    </citation>
    <scope>NUCLEOTIDE SEQUENCE</scope>
    <source>
        <strain evidence="2">JCM 4956</strain>
    </source>
</reference>
<sequence length="54" mass="5563">MTTSERDASGRPAPAEPVRVSMRELLAAGAAARAVSTPPRPPAPPAQEEGRRAA</sequence>
<protein>
    <submittedName>
        <fullName evidence="2">Uncharacterized protein</fullName>
    </submittedName>
</protein>
<evidence type="ECO:0000313" key="2">
    <source>
        <dbReference type="EMBL" id="GGX74110.1"/>
    </source>
</evidence>
<dbReference type="EMBL" id="BMWD01000017">
    <property type="protein sequence ID" value="GGX74110.1"/>
    <property type="molecule type" value="Genomic_DNA"/>
</dbReference>
<dbReference type="RefSeq" id="WP_190037535.1">
    <property type="nucleotide sequence ID" value="NZ_BMWD01000017.1"/>
</dbReference>